<evidence type="ECO:0000256" key="4">
    <source>
        <dbReference type="ARBA" id="ARBA00022475"/>
    </source>
</evidence>
<accession>A0A4R3MT10</accession>
<dbReference type="GO" id="GO:0005886">
    <property type="term" value="C:plasma membrane"/>
    <property type="evidence" value="ECO:0007669"/>
    <property type="project" value="UniProtKB-SubCell"/>
</dbReference>
<name>A0A4R3MT10_9GAMM</name>
<dbReference type="CDD" id="cd06261">
    <property type="entry name" value="TM_PBP2"/>
    <property type="match status" value="1"/>
</dbReference>
<reference evidence="10 11" key="1">
    <citation type="submission" date="2019-03" db="EMBL/GenBank/DDBJ databases">
        <title>Genomic Encyclopedia of Type Strains, Phase IV (KMG-IV): sequencing the most valuable type-strain genomes for metagenomic binning, comparative biology and taxonomic classification.</title>
        <authorList>
            <person name="Goeker M."/>
        </authorList>
    </citation>
    <scope>NUCLEOTIDE SEQUENCE [LARGE SCALE GENOMIC DNA]</scope>
    <source>
        <strain evidence="10 11">DSM 13587</strain>
    </source>
</reference>
<protein>
    <submittedName>
        <fullName evidence="10">D-methionine transport system permease protein</fullName>
    </submittedName>
</protein>
<dbReference type="GO" id="GO:0048473">
    <property type="term" value="P:D-methionine transmembrane transport"/>
    <property type="evidence" value="ECO:0007669"/>
    <property type="project" value="TreeGrafter"/>
</dbReference>
<keyword evidence="6 8" id="KW-1133">Transmembrane helix</keyword>
<comment type="subcellular location">
    <subcellularLocation>
        <location evidence="1 8">Cell membrane</location>
        <topology evidence="1 8">Multi-pass membrane protein</topology>
    </subcellularLocation>
</comment>
<feature type="transmembrane region" description="Helical" evidence="8">
    <location>
        <begin position="149"/>
        <end position="171"/>
    </location>
</feature>
<evidence type="ECO:0000256" key="8">
    <source>
        <dbReference type="RuleBase" id="RU363032"/>
    </source>
</evidence>
<sequence length="222" mass="23414">MPSEWASLTADLVHAFGETFLMVGISGFFAIVGGLPLGFLLFIAERRLFWDNKAAYATGSVTVNIIRSIPFVILLVLLLPFTQFVLGTTIGPAAATVPLSVAAIAFYARLVEAALCEVDPGIIEAAQAFGASPLRIVATVLFPEALAGFLRALTVTLISLIGYSAMAGIVGGGGVGDLAIRFGYYRYQTDVLIVTVIALVILVQLVQTLGDRLAKHADKKGV</sequence>
<dbReference type="PROSITE" id="PS50928">
    <property type="entry name" value="ABC_TM1"/>
    <property type="match status" value="1"/>
</dbReference>
<evidence type="ECO:0000259" key="9">
    <source>
        <dbReference type="PROSITE" id="PS50928"/>
    </source>
</evidence>
<evidence type="ECO:0000256" key="6">
    <source>
        <dbReference type="ARBA" id="ARBA00022989"/>
    </source>
</evidence>
<dbReference type="InterPro" id="IPR051322">
    <property type="entry name" value="AA_ABC_Transporter_Permease"/>
</dbReference>
<dbReference type="AlphaFoldDB" id="A0A4R3MT10"/>
<evidence type="ECO:0000313" key="10">
    <source>
        <dbReference type="EMBL" id="TCT19424.1"/>
    </source>
</evidence>
<keyword evidence="11" id="KW-1185">Reference proteome</keyword>
<comment type="similarity">
    <text evidence="2">Belongs to the binding-protein-dependent transport system permease family. CysTW subfamily.</text>
</comment>
<comment type="caution">
    <text evidence="10">The sequence shown here is derived from an EMBL/GenBank/DDBJ whole genome shotgun (WGS) entry which is preliminary data.</text>
</comment>
<organism evidence="10 11">
    <name type="scientific">Thiobaca trueperi</name>
    <dbReference type="NCBI Taxonomy" id="127458"/>
    <lineage>
        <taxon>Bacteria</taxon>
        <taxon>Pseudomonadati</taxon>
        <taxon>Pseudomonadota</taxon>
        <taxon>Gammaproteobacteria</taxon>
        <taxon>Chromatiales</taxon>
        <taxon>Chromatiaceae</taxon>
        <taxon>Thiobaca</taxon>
    </lineage>
</organism>
<keyword evidence="4" id="KW-1003">Cell membrane</keyword>
<evidence type="ECO:0000256" key="5">
    <source>
        <dbReference type="ARBA" id="ARBA00022692"/>
    </source>
</evidence>
<feature type="transmembrane region" description="Helical" evidence="8">
    <location>
        <begin position="84"/>
        <end position="108"/>
    </location>
</feature>
<dbReference type="FunFam" id="1.10.3720.10:FF:000002">
    <property type="entry name" value="D-methionine ABC transporter permease MetI"/>
    <property type="match status" value="1"/>
</dbReference>
<dbReference type="Pfam" id="PF00528">
    <property type="entry name" value="BPD_transp_1"/>
    <property type="match status" value="1"/>
</dbReference>
<evidence type="ECO:0000256" key="2">
    <source>
        <dbReference type="ARBA" id="ARBA00007069"/>
    </source>
</evidence>
<dbReference type="Gene3D" id="1.10.3720.10">
    <property type="entry name" value="MetI-like"/>
    <property type="match status" value="1"/>
</dbReference>
<dbReference type="InterPro" id="IPR035906">
    <property type="entry name" value="MetI-like_sf"/>
</dbReference>
<evidence type="ECO:0000256" key="1">
    <source>
        <dbReference type="ARBA" id="ARBA00004651"/>
    </source>
</evidence>
<keyword evidence="3 8" id="KW-0813">Transport</keyword>
<evidence type="ECO:0000256" key="7">
    <source>
        <dbReference type="ARBA" id="ARBA00023136"/>
    </source>
</evidence>
<evidence type="ECO:0000256" key="3">
    <source>
        <dbReference type="ARBA" id="ARBA00022448"/>
    </source>
</evidence>
<proteinExistence type="inferred from homology"/>
<dbReference type="EMBL" id="SMAO01000008">
    <property type="protein sequence ID" value="TCT19424.1"/>
    <property type="molecule type" value="Genomic_DNA"/>
</dbReference>
<feature type="domain" description="ABC transmembrane type-1" evidence="9">
    <location>
        <begin position="16"/>
        <end position="210"/>
    </location>
</feature>
<feature type="transmembrane region" description="Helical" evidence="8">
    <location>
        <begin position="191"/>
        <end position="210"/>
    </location>
</feature>
<dbReference type="Proteomes" id="UP000295717">
    <property type="component" value="Unassembled WGS sequence"/>
</dbReference>
<dbReference type="OrthoDB" id="9793490at2"/>
<dbReference type="SUPFAM" id="SSF161098">
    <property type="entry name" value="MetI-like"/>
    <property type="match status" value="1"/>
</dbReference>
<keyword evidence="7 8" id="KW-0472">Membrane</keyword>
<keyword evidence="5 8" id="KW-0812">Transmembrane</keyword>
<dbReference type="RefSeq" id="WP_132977942.1">
    <property type="nucleotide sequence ID" value="NZ_SMAO01000008.1"/>
</dbReference>
<dbReference type="InterPro" id="IPR000515">
    <property type="entry name" value="MetI-like"/>
</dbReference>
<evidence type="ECO:0000313" key="11">
    <source>
        <dbReference type="Proteomes" id="UP000295717"/>
    </source>
</evidence>
<dbReference type="PANTHER" id="PTHR30450">
    <property type="entry name" value="ABC TRANSPORTER PERMEASE"/>
    <property type="match status" value="1"/>
</dbReference>
<dbReference type="NCBIfam" id="NF008049">
    <property type="entry name" value="PRK10782.1"/>
    <property type="match status" value="1"/>
</dbReference>
<feature type="transmembrane region" description="Helical" evidence="8">
    <location>
        <begin position="55"/>
        <end position="78"/>
    </location>
</feature>
<dbReference type="PANTHER" id="PTHR30450:SF1">
    <property type="entry name" value="D-METHIONINE TRANSPORT SYSTEM PERMEASE PROTEIN METI-RELATED"/>
    <property type="match status" value="1"/>
</dbReference>
<feature type="transmembrane region" description="Helical" evidence="8">
    <location>
        <begin position="20"/>
        <end position="43"/>
    </location>
</feature>
<gene>
    <name evidence="10" type="ORF">EDC35_10830</name>
</gene>